<dbReference type="SUPFAM" id="SSF82689">
    <property type="entry name" value="Mechanosensitive channel protein MscS (YggB), C-terminal domain"/>
    <property type="match status" value="1"/>
</dbReference>
<evidence type="ECO:0000313" key="2">
    <source>
        <dbReference type="EMBL" id="TCL64874.1"/>
    </source>
</evidence>
<dbReference type="Proteomes" id="UP000295455">
    <property type="component" value="Unassembled WGS sequence"/>
</dbReference>
<dbReference type="PANTHER" id="PTHR30221:SF1">
    <property type="entry name" value="SMALL-CONDUCTANCE MECHANOSENSITIVE CHANNEL"/>
    <property type="match status" value="1"/>
</dbReference>
<organism evidence="2 3">
    <name type="scientific">Mariniflexile fucanivorans</name>
    <dbReference type="NCBI Taxonomy" id="264023"/>
    <lineage>
        <taxon>Bacteria</taxon>
        <taxon>Pseudomonadati</taxon>
        <taxon>Bacteroidota</taxon>
        <taxon>Flavobacteriia</taxon>
        <taxon>Flavobacteriales</taxon>
        <taxon>Flavobacteriaceae</taxon>
        <taxon>Mariniflexile</taxon>
    </lineage>
</organism>
<feature type="domain" description="Mechanosensitive ion channel MscS C-terminal" evidence="1">
    <location>
        <begin position="28"/>
        <end position="119"/>
    </location>
</feature>
<dbReference type="PANTHER" id="PTHR30221">
    <property type="entry name" value="SMALL-CONDUCTANCE MECHANOSENSITIVE CHANNEL"/>
    <property type="match status" value="1"/>
</dbReference>
<sequence length="144" mass="16896">MIVIPNAVINKEKVINYDLGERMCCQWIEIGISYDSDIDLAKHIMREECESHPNLLDHRSELDKYNNVKKVIIRVIRLDDSAVTLRAWAWALNFDQAFVMKCDLYESIKKRFDKEGISIPFPHRTMVFKESQLAQLKTELQPNL</sequence>
<dbReference type="EMBL" id="SLUP01000006">
    <property type="protein sequence ID" value="TCL64874.1"/>
    <property type="molecule type" value="Genomic_DNA"/>
</dbReference>
<gene>
    <name evidence="2" type="ORF">EV196_10662</name>
</gene>
<dbReference type="InterPro" id="IPR011066">
    <property type="entry name" value="MscS_channel_C_sf"/>
</dbReference>
<keyword evidence="3" id="KW-1185">Reference proteome</keyword>
<dbReference type="Gene3D" id="3.30.70.100">
    <property type="match status" value="1"/>
</dbReference>
<dbReference type="GO" id="GO:0008381">
    <property type="term" value="F:mechanosensitive monoatomic ion channel activity"/>
    <property type="evidence" value="ECO:0007669"/>
    <property type="project" value="InterPro"/>
</dbReference>
<dbReference type="InterPro" id="IPR049278">
    <property type="entry name" value="MS_channel_C"/>
</dbReference>
<dbReference type="AlphaFoldDB" id="A0A4R1RFX0"/>
<name>A0A4R1RFX0_9FLAO</name>
<evidence type="ECO:0000313" key="3">
    <source>
        <dbReference type="Proteomes" id="UP000295455"/>
    </source>
</evidence>
<evidence type="ECO:0000259" key="1">
    <source>
        <dbReference type="Pfam" id="PF21082"/>
    </source>
</evidence>
<accession>A0A4R1RFX0</accession>
<proteinExistence type="predicted"/>
<dbReference type="InterPro" id="IPR045275">
    <property type="entry name" value="MscS_archaea/bacteria_type"/>
</dbReference>
<protein>
    <submittedName>
        <fullName evidence="2">Mechanosensitive ion channel-like protein</fullName>
    </submittedName>
</protein>
<dbReference type="Pfam" id="PF21082">
    <property type="entry name" value="MS_channel_3rd"/>
    <property type="match status" value="1"/>
</dbReference>
<comment type="caution">
    <text evidence="2">The sequence shown here is derived from an EMBL/GenBank/DDBJ whole genome shotgun (WGS) entry which is preliminary data.</text>
</comment>
<reference evidence="2 3" key="1">
    <citation type="submission" date="2019-03" db="EMBL/GenBank/DDBJ databases">
        <title>Genomic Encyclopedia of Type Strains, Phase IV (KMG-IV): sequencing the most valuable type-strain genomes for metagenomic binning, comparative biology and taxonomic classification.</title>
        <authorList>
            <person name="Goeker M."/>
        </authorList>
    </citation>
    <scope>NUCLEOTIDE SEQUENCE [LARGE SCALE GENOMIC DNA]</scope>
    <source>
        <strain evidence="2 3">DSM 18792</strain>
    </source>
</reference>
<dbReference type="RefSeq" id="WP_317128019.1">
    <property type="nucleotide sequence ID" value="NZ_OX156936.1"/>
</dbReference>
<dbReference type="GO" id="GO:0016020">
    <property type="term" value="C:membrane"/>
    <property type="evidence" value="ECO:0007669"/>
    <property type="project" value="InterPro"/>
</dbReference>